<reference evidence="2" key="1">
    <citation type="submission" date="2023-06" db="EMBL/GenBank/DDBJ databases">
        <title>Uncultivated large filamentous bacteria from sulfidic sediments reveal new species and different genomic features in energy metabolism and defense.</title>
        <authorList>
            <person name="Fonseca A."/>
        </authorList>
    </citation>
    <scope>NUCLEOTIDE SEQUENCE</scope>
    <source>
        <strain evidence="2">HSG4</strain>
    </source>
</reference>
<evidence type="ECO:0000259" key="1">
    <source>
        <dbReference type="Pfam" id="PF03781"/>
    </source>
</evidence>
<proteinExistence type="predicted"/>
<keyword evidence="3" id="KW-1185">Reference proteome</keyword>
<accession>A0ABT7VQH2</accession>
<dbReference type="Pfam" id="PF03781">
    <property type="entry name" value="FGE-sulfatase"/>
    <property type="match status" value="1"/>
</dbReference>
<organism evidence="2 3">
    <name type="scientific">Candidatus Marithioploca araucensis</name>
    <dbReference type="NCBI Taxonomy" id="70273"/>
    <lineage>
        <taxon>Bacteria</taxon>
        <taxon>Pseudomonadati</taxon>
        <taxon>Pseudomonadota</taxon>
        <taxon>Gammaproteobacteria</taxon>
        <taxon>Thiotrichales</taxon>
        <taxon>Thiotrichaceae</taxon>
        <taxon>Candidatus Marithioploca</taxon>
    </lineage>
</organism>
<dbReference type="InterPro" id="IPR016187">
    <property type="entry name" value="CTDL_fold"/>
</dbReference>
<evidence type="ECO:0000313" key="3">
    <source>
        <dbReference type="Proteomes" id="UP001171945"/>
    </source>
</evidence>
<evidence type="ECO:0000313" key="2">
    <source>
        <dbReference type="EMBL" id="MDM8561904.1"/>
    </source>
</evidence>
<dbReference type="InterPro" id="IPR005532">
    <property type="entry name" value="SUMF_dom"/>
</dbReference>
<dbReference type="InterPro" id="IPR051043">
    <property type="entry name" value="Sulfatase_Mod_Factor_Kinase"/>
</dbReference>
<dbReference type="EMBL" id="JAUCGM010000019">
    <property type="protein sequence ID" value="MDM8561904.1"/>
    <property type="molecule type" value="Genomic_DNA"/>
</dbReference>
<dbReference type="InterPro" id="IPR042095">
    <property type="entry name" value="SUMF_sf"/>
</dbReference>
<dbReference type="Gene3D" id="3.90.1580.10">
    <property type="entry name" value="paralog of FGE (formylglycine-generating enzyme)"/>
    <property type="match status" value="1"/>
</dbReference>
<dbReference type="Proteomes" id="UP001171945">
    <property type="component" value="Unassembled WGS sequence"/>
</dbReference>
<protein>
    <submittedName>
        <fullName evidence="2">Formylglycine-generating enzyme family protein</fullName>
    </submittedName>
</protein>
<feature type="domain" description="Sulfatase-modifying factor enzyme-like" evidence="1">
    <location>
        <begin position="22"/>
        <end position="247"/>
    </location>
</feature>
<feature type="non-terminal residue" evidence="2">
    <location>
        <position position="1"/>
    </location>
</feature>
<dbReference type="SUPFAM" id="SSF56436">
    <property type="entry name" value="C-type lectin-like"/>
    <property type="match status" value="1"/>
</dbReference>
<dbReference type="PANTHER" id="PTHR23150:SF35">
    <property type="entry name" value="BLL6746 PROTEIN"/>
    <property type="match status" value="1"/>
</dbReference>
<sequence length="255" mass="28702">MDEQHVIGKTFLEPLKDGGFGPEMVVIPAGRFKMGDIQGGGEGDEKPVHWVSISKFAIGKYEVTFAEYDKFANATGRKKPNDAGWGRGNRPVINVSWHDAVAYTKWLSEQTGEEYRLPSEAEWEYAARAGTETKYWWGNEIGKNQANCQGCGSQWDNKKTAPVGSFKANKFGLYDTVGNVWEWVSDSWHDNYKGAPTDGSVWKGGNEVRQVMRSGSWCNNSNVTRAANRHWDNPDNRDGDVGFRVVRRRVVARIF</sequence>
<dbReference type="PANTHER" id="PTHR23150">
    <property type="entry name" value="SULFATASE MODIFYING FACTOR 1, 2"/>
    <property type="match status" value="1"/>
</dbReference>
<name>A0ABT7VQH2_9GAMM</name>
<gene>
    <name evidence="2" type="ORF">QUF54_00955</name>
</gene>
<comment type="caution">
    <text evidence="2">The sequence shown here is derived from an EMBL/GenBank/DDBJ whole genome shotgun (WGS) entry which is preliminary data.</text>
</comment>